<reference evidence="3" key="1">
    <citation type="journal article" date="2019" name="Int. J. Syst. Evol. Microbiol.">
        <title>The Global Catalogue of Microorganisms (GCM) 10K type strain sequencing project: providing services to taxonomists for standard genome sequencing and annotation.</title>
        <authorList>
            <consortium name="The Broad Institute Genomics Platform"/>
            <consortium name="The Broad Institute Genome Sequencing Center for Infectious Disease"/>
            <person name="Wu L."/>
            <person name="Ma J."/>
        </authorList>
    </citation>
    <scope>NUCLEOTIDE SEQUENCE [LARGE SCALE GENOMIC DNA]</scope>
    <source>
        <strain evidence="3">CGMCC 1.15288</strain>
    </source>
</reference>
<evidence type="ECO:0000313" key="2">
    <source>
        <dbReference type="EMBL" id="GGH37224.1"/>
    </source>
</evidence>
<dbReference type="CDD" id="cd00616">
    <property type="entry name" value="AHBA_syn"/>
    <property type="match status" value="1"/>
</dbReference>
<dbReference type="Proteomes" id="UP000600214">
    <property type="component" value="Unassembled WGS sequence"/>
</dbReference>
<name>A0ABQ1YSJ9_9BACT</name>
<dbReference type="Gene3D" id="3.90.1150.10">
    <property type="entry name" value="Aspartate Aminotransferase, domain 1"/>
    <property type="match status" value="1"/>
</dbReference>
<gene>
    <name evidence="2" type="ORF">GCM10007423_30090</name>
</gene>
<dbReference type="InterPro" id="IPR015421">
    <property type="entry name" value="PyrdxlP-dep_Trfase_major"/>
</dbReference>
<keyword evidence="3" id="KW-1185">Reference proteome</keyword>
<proteinExistence type="inferred from homology"/>
<comment type="similarity">
    <text evidence="1">Belongs to the DegT/DnrJ/EryC1 family.</text>
</comment>
<dbReference type="InterPro" id="IPR000653">
    <property type="entry name" value="DegT/StrS_aminotransferase"/>
</dbReference>
<dbReference type="Pfam" id="PF01041">
    <property type="entry name" value="DegT_DnrJ_EryC1"/>
    <property type="match status" value="1"/>
</dbReference>
<dbReference type="InterPro" id="IPR015424">
    <property type="entry name" value="PyrdxlP-dep_Trfase"/>
</dbReference>
<dbReference type="InterPro" id="IPR015422">
    <property type="entry name" value="PyrdxlP-dep_Trfase_small"/>
</dbReference>
<protein>
    <submittedName>
        <fullName evidence="2">Perosamine synthetase</fullName>
    </submittedName>
</protein>
<dbReference type="PANTHER" id="PTHR30244">
    <property type="entry name" value="TRANSAMINASE"/>
    <property type="match status" value="1"/>
</dbReference>
<dbReference type="InterPro" id="IPR026385">
    <property type="entry name" value="LegC-like"/>
</dbReference>
<sequence>MQDMETYKLSSIPLCEPNLNGREKQYMAEAIDSNWLSGGSFLRRFEQQLADYSDAAHVIGVSNGTSALHVALTLAGVEKGDLVLVPDLTFVATANAVKYLGASPVMVDIDASTWLMDLDLLLDFLENQTYQNSGGCFHRDSHRRIKAVVPVHLLGNICEMERLNAIAGRFELAVVEDAACSLGSFRNGRHSGTSGLLGTVSFNSNKIITTAGGGAILTNDDALAKRARHLITQAKSHPTEYIHDELGYNFRLVNPLAAMGCAQMEQLPGFVLKKKEIAAHYRQEFGDYEVMFQQLTPGTDSNHWHSAMLVNESRSLIAALAAENIETRPLWTPIHELPVFQQDLYISRENIAADVSRRGIMLPCSTSISDEQLQRVCQTIGRFLSVSIKI</sequence>
<dbReference type="NCBIfam" id="TIGR04181">
    <property type="entry name" value="NHT_00031"/>
    <property type="match status" value="1"/>
</dbReference>
<accession>A0ABQ1YSJ9</accession>
<keyword evidence="1" id="KW-0663">Pyridoxal phosphate</keyword>
<comment type="caution">
    <text evidence="2">The sequence shown here is derived from an EMBL/GenBank/DDBJ whole genome shotgun (WGS) entry which is preliminary data.</text>
</comment>
<dbReference type="Gene3D" id="3.40.640.10">
    <property type="entry name" value="Type I PLP-dependent aspartate aminotransferase-like (Major domain)"/>
    <property type="match status" value="1"/>
</dbReference>
<dbReference type="SUPFAM" id="SSF53383">
    <property type="entry name" value="PLP-dependent transferases"/>
    <property type="match status" value="1"/>
</dbReference>
<evidence type="ECO:0000256" key="1">
    <source>
        <dbReference type="RuleBase" id="RU004508"/>
    </source>
</evidence>
<dbReference type="PIRSF" id="PIRSF000390">
    <property type="entry name" value="PLP_StrS"/>
    <property type="match status" value="1"/>
</dbReference>
<dbReference type="PANTHER" id="PTHR30244:SF30">
    <property type="entry name" value="BLR5990 PROTEIN"/>
    <property type="match status" value="1"/>
</dbReference>
<evidence type="ECO:0000313" key="3">
    <source>
        <dbReference type="Proteomes" id="UP000600214"/>
    </source>
</evidence>
<dbReference type="EMBL" id="BMIA01000002">
    <property type="protein sequence ID" value="GGH37224.1"/>
    <property type="molecule type" value="Genomic_DNA"/>
</dbReference>
<organism evidence="2 3">
    <name type="scientific">Dyadobacter endophyticus</name>
    <dbReference type="NCBI Taxonomy" id="1749036"/>
    <lineage>
        <taxon>Bacteria</taxon>
        <taxon>Pseudomonadati</taxon>
        <taxon>Bacteroidota</taxon>
        <taxon>Cytophagia</taxon>
        <taxon>Cytophagales</taxon>
        <taxon>Spirosomataceae</taxon>
        <taxon>Dyadobacter</taxon>
    </lineage>
</organism>